<proteinExistence type="predicted"/>
<dbReference type="SUPFAM" id="SSF56672">
    <property type="entry name" value="DNA/RNA polymerases"/>
    <property type="match status" value="1"/>
</dbReference>
<dbReference type="EMBL" id="JBHSGD010000005">
    <property type="protein sequence ID" value="MFC4652724.1"/>
    <property type="molecule type" value="Genomic_DNA"/>
</dbReference>
<dbReference type="NCBIfam" id="TIGR04416">
    <property type="entry name" value="group_II_RT_mat"/>
    <property type="match status" value="1"/>
</dbReference>
<dbReference type="Proteomes" id="UP001595987">
    <property type="component" value="Unassembled WGS sequence"/>
</dbReference>
<dbReference type="CDD" id="cd01651">
    <property type="entry name" value="RT_G2_intron"/>
    <property type="match status" value="1"/>
</dbReference>
<dbReference type="Pfam" id="PF00078">
    <property type="entry name" value="RVT_1"/>
    <property type="match status" value="1"/>
</dbReference>
<name>A0ABV9JDG8_9LACT</name>
<dbReference type="RefSeq" id="WP_244842761.1">
    <property type="nucleotide sequence ID" value="NZ_BOVQ01000005.1"/>
</dbReference>
<dbReference type="InterPro" id="IPR000477">
    <property type="entry name" value="RT_dom"/>
</dbReference>
<comment type="caution">
    <text evidence="2">The sequence shown here is derived from an EMBL/GenBank/DDBJ whole genome shotgun (WGS) entry which is preliminary data.</text>
</comment>
<protein>
    <submittedName>
        <fullName evidence="2">Group II intron reverse transcriptase/maturase</fullName>
        <ecNumber evidence="2">2.7.7.49</ecNumber>
    </submittedName>
</protein>
<dbReference type="GO" id="GO:0003964">
    <property type="term" value="F:RNA-directed DNA polymerase activity"/>
    <property type="evidence" value="ECO:0007669"/>
    <property type="project" value="UniProtKB-KW"/>
</dbReference>
<dbReference type="InterPro" id="IPR051083">
    <property type="entry name" value="GrpII_Intron_Splice-Mob/Def"/>
</dbReference>
<accession>A0ABV9JDG8</accession>
<keyword evidence="3" id="KW-1185">Reference proteome</keyword>
<evidence type="ECO:0000313" key="3">
    <source>
        <dbReference type="Proteomes" id="UP001595987"/>
    </source>
</evidence>
<gene>
    <name evidence="2" type="primary">ltrA</name>
    <name evidence="2" type="ORF">ACFO26_07360</name>
</gene>
<evidence type="ECO:0000259" key="1">
    <source>
        <dbReference type="PROSITE" id="PS50878"/>
    </source>
</evidence>
<keyword evidence="2" id="KW-0548">Nucleotidyltransferase</keyword>
<dbReference type="PANTHER" id="PTHR34047:SF8">
    <property type="entry name" value="PROTEIN YKFC"/>
    <property type="match status" value="1"/>
</dbReference>
<evidence type="ECO:0000313" key="2">
    <source>
        <dbReference type="EMBL" id="MFC4652724.1"/>
    </source>
</evidence>
<keyword evidence="2" id="KW-0695">RNA-directed DNA polymerase</keyword>
<dbReference type="SMART" id="SM00507">
    <property type="entry name" value="HNHc"/>
    <property type="match status" value="1"/>
</dbReference>
<sequence>MAYRTIKSNTGSHTAGVDNQTIADFKFKDKDQFIQEIREDLKRFSPQPVRRVEIPKANGKMRPLGIPTMRDRLIQQMFLQILNPICEAKFYNHSYGFRENRSTHHAIARSMYLINWSKCHYVVDVDIQGFFDNVNHAKLLHQLYSIGIKDRRVLAIIGKMLKAPVAQVGVLDKGVPQGAVLSPLLANVVLNDLDHWIESQWEKFPSRYPYKYSGDRFSALREKSNLKEMYIVRYADDFKIFTKDHKQAWKIYHAVKGYLKNQLKLDVSPEKSKVTNLRRRKSEFLGFEIQAIPKKKKFVANTHVSKKKQKIIREQLLQQLKKLQKSPSVKNVLHYNAYILGIQQYFGIATSVNIDFSKIAYSLLQTSFNRLKKVSRYEVPHSPPPIYKKFYKGHSRTFKINGIYLYPLADIQWRIAYCFSQNLCNFTKEGRALRHQKLKGSISAEIQKLLSRSGDASLEYLDNRISRYSMQNGKCLVSGLFLEAGEVHCHHILPRSMGGTDDFNNLTVVHHSIHILIHAKETQTIKNYLRQFQLTKGQLKKLNQYREKCNLPEIYLTEE</sequence>
<dbReference type="CDD" id="cd00085">
    <property type="entry name" value="HNHc"/>
    <property type="match status" value="1"/>
</dbReference>
<dbReference type="PROSITE" id="PS50878">
    <property type="entry name" value="RT_POL"/>
    <property type="match status" value="1"/>
</dbReference>
<dbReference type="InterPro" id="IPR030931">
    <property type="entry name" value="Group_II_RT_mat"/>
</dbReference>
<reference evidence="3" key="1">
    <citation type="journal article" date="2019" name="Int. J. Syst. Evol. Microbiol.">
        <title>The Global Catalogue of Microorganisms (GCM) 10K type strain sequencing project: providing services to taxonomists for standard genome sequencing and annotation.</title>
        <authorList>
            <consortium name="The Broad Institute Genomics Platform"/>
            <consortium name="The Broad Institute Genome Sequencing Center for Infectious Disease"/>
            <person name="Wu L."/>
            <person name="Ma J."/>
        </authorList>
    </citation>
    <scope>NUCLEOTIDE SEQUENCE [LARGE SCALE GENOMIC DNA]</scope>
    <source>
        <strain evidence="3">CCUG 63287</strain>
    </source>
</reference>
<organism evidence="2 3">
    <name type="scientific">Lactococcus nasutitermitis</name>
    <dbReference type="NCBI Taxonomy" id="1652957"/>
    <lineage>
        <taxon>Bacteria</taxon>
        <taxon>Bacillati</taxon>
        <taxon>Bacillota</taxon>
        <taxon>Bacilli</taxon>
        <taxon>Lactobacillales</taxon>
        <taxon>Streptococcaceae</taxon>
        <taxon>Lactococcus</taxon>
    </lineage>
</organism>
<dbReference type="Gene3D" id="1.10.30.50">
    <property type="match status" value="1"/>
</dbReference>
<dbReference type="InterPro" id="IPR043502">
    <property type="entry name" value="DNA/RNA_pol_sf"/>
</dbReference>
<dbReference type="PANTHER" id="PTHR34047">
    <property type="entry name" value="NUCLEAR INTRON MATURASE 1, MITOCHONDRIAL-RELATED"/>
    <property type="match status" value="1"/>
</dbReference>
<keyword evidence="2" id="KW-0808">Transferase</keyword>
<dbReference type="EC" id="2.7.7.49" evidence="2"/>
<dbReference type="InterPro" id="IPR003615">
    <property type="entry name" value="HNH_nuc"/>
</dbReference>
<feature type="domain" description="Reverse transcriptase" evidence="1">
    <location>
        <begin position="35"/>
        <end position="289"/>
    </location>
</feature>